<keyword evidence="3" id="KW-1185">Reference proteome</keyword>
<dbReference type="AlphaFoldDB" id="A0A5J4YJQ7"/>
<sequence length="335" mass="37801">MKDGKQRGAPGRSAHVRDHGLVNALPVLEYDGVHVAPAAVVLWLEVVGEYARKEYGDLAMIFTLDGAVRRYPVPQPIPALTEEQAASFGTESLEAFVLKEELKVRLAAREREEGDIRGPQGAVLRLHTRAVRVLATHLTRGYDDNTRNQQYARHAYETLRVGHDESLLSFKVRFKAALLAMEAVGELVPTTQRRAADFMSRLEGTRWDEAARKCLNEARTFASVDEVVSYVAQYGYARQPLIGRTWAAVTGEPREEAATRLDDRTCYNCGGDHLMRDCDERPRDEQMAVKIGKAKRAKERYGKHATRISHERMREGEHLPGLVEQIERENMQPRA</sequence>
<accession>A0A5J4YJQ7</accession>
<feature type="region of interest" description="Disordered" evidence="1">
    <location>
        <begin position="292"/>
        <end position="321"/>
    </location>
</feature>
<dbReference type="EMBL" id="VRMN01000012">
    <property type="protein sequence ID" value="KAA8491681.1"/>
    <property type="molecule type" value="Genomic_DNA"/>
</dbReference>
<evidence type="ECO:0000256" key="1">
    <source>
        <dbReference type="SAM" id="MobiDB-lite"/>
    </source>
</evidence>
<gene>
    <name evidence="2" type="ORF">FVE85_9728</name>
</gene>
<evidence type="ECO:0000313" key="3">
    <source>
        <dbReference type="Proteomes" id="UP000324585"/>
    </source>
</evidence>
<organism evidence="2 3">
    <name type="scientific">Porphyridium purpureum</name>
    <name type="common">Red alga</name>
    <name type="synonym">Porphyridium cruentum</name>
    <dbReference type="NCBI Taxonomy" id="35688"/>
    <lineage>
        <taxon>Eukaryota</taxon>
        <taxon>Rhodophyta</taxon>
        <taxon>Bangiophyceae</taxon>
        <taxon>Porphyridiales</taxon>
        <taxon>Porphyridiaceae</taxon>
        <taxon>Porphyridium</taxon>
    </lineage>
</organism>
<evidence type="ECO:0000313" key="2">
    <source>
        <dbReference type="EMBL" id="KAA8491681.1"/>
    </source>
</evidence>
<comment type="caution">
    <text evidence="2">The sequence shown here is derived from an EMBL/GenBank/DDBJ whole genome shotgun (WGS) entry which is preliminary data.</text>
</comment>
<reference evidence="3" key="1">
    <citation type="journal article" date="2019" name="Nat. Commun.">
        <title>Expansion of phycobilisome linker gene families in mesophilic red algae.</title>
        <authorList>
            <person name="Lee J."/>
            <person name="Kim D."/>
            <person name="Bhattacharya D."/>
            <person name="Yoon H.S."/>
        </authorList>
    </citation>
    <scope>NUCLEOTIDE SEQUENCE [LARGE SCALE GENOMIC DNA]</scope>
    <source>
        <strain evidence="3">CCMP 1328</strain>
    </source>
</reference>
<dbReference type="Proteomes" id="UP000324585">
    <property type="component" value="Unassembled WGS sequence"/>
</dbReference>
<name>A0A5J4YJQ7_PORPP</name>
<protein>
    <recommendedName>
        <fullName evidence="4">CCHC-type domain-containing protein</fullName>
    </recommendedName>
</protein>
<feature type="compositionally biased region" description="Basic and acidic residues" evidence="1">
    <location>
        <begin position="308"/>
        <end position="318"/>
    </location>
</feature>
<proteinExistence type="predicted"/>
<evidence type="ECO:0008006" key="4">
    <source>
        <dbReference type="Google" id="ProtNLM"/>
    </source>
</evidence>
<feature type="compositionally biased region" description="Basic residues" evidence="1">
    <location>
        <begin position="292"/>
        <end position="307"/>
    </location>
</feature>